<reference evidence="4 5" key="1">
    <citation type="submission" date="2014-01" db="EMBL/GenBank/DDBJ databases">
        <title>Draft genome sequencing of Bacillus alcalophilus CGMCC 1.3604.</title>
        <authorList>
            <person name="Yang J."/>
            <person name="Diao L."/>
            <person name="Yang S."/>
        </authorList>
    </citation>
    <scope>NUCLEOTIDE SEQUENCE [LARGE SCALE GENOMIC DNA]</scope>
    <source>
        <strain evidence="4 5">CGMCC 1.3604</strain>
    </source>
</reference>
<keyword evidence="1" id="KW-0749">Sporulation</keyword>
<sequence length="52" mass="5914">MKKKSNHIIPNMNHAKSQGNGAGYNSIYAEETAQEPLSELEKQNNKKTKKRQ</sequence>
<dbReference type="AlphaFoldDB" id="A0A4S4K1L5"/>
<evidence type="ECO:0000256" key="1">
    <source>
        <dbReference type="ARBA" id="ARBA00022969"/>
    </source>
</evidence>
<gene>
    <name evidence="4" type="primary">sspO</name>
    <name evidence="4" type="ORF">AJ85_04425</name>
</gene>
<dbReference type="Pfam" id="PF08175">
    <property type="entry name" value="SspO"/>
    <property type="match status" value="1"/>
</dbReference>
<proteinExistence type="predicted"/>
<accession>A0A4S4K1L5</accession>
<dbReference type="NCBIfam" id="TIGR02864">
    <property type="entry name" value="spore_sspO"/>
    <property type="match status" value="1"/>
</dbReference>
<dbReference type="GO" id="GO:0042601">
    <property type="term" value="C:endospore-forming forespore"/>
    <property type="evidence" value="ECO:0007669"/>
    <property type="project" value="InterPro"/>
</dbReference>
<dbReference type="Proteomes" id="UP000297014">
    <property type="component" value="Unassembled WGS sequence"/>
</dbReference>
<name>A0A4S4K1L5_ALKAL</name>
<dbReference type="RefSeq" id="WP_003324045.1">
    <property type="nucleotide sequence ID" value="NZ_JALP01000065.1"/>
</dbReference>
<dbReference type="InterPro" id="IPR012613">
    <property type="entry name" value="SASP_SspO"/>
</dbReference>
<evidence type="ECO:0000313" key="4">
    <source>
        <dbReference type="EMBL" id="THG91518.1"/>
    </source>
</evidence>
<protein>
    <recommendedName>
        <fullName evidence="2">Small acid-soluble spore protein O</fullName>
    </recommendedName>
</protein>
<evidence type="ECO:0000256" key="3">
    <source>
        <dbReference type="SAM" id="MobiDB-lite"/>
    </source>
</evidence>
<dbReference type="GO" id="GO:0030435">
    <property type="term" value="P:sporulation resulting in formation of a cellular spore"/>
    <property type="evidence" value="ECO:0007669"/>
    <property type="project" value="UniProtKB-KW"/>
</dbReference>
<evidence type="ECO:0000256" key="2">
    <source>
        <dbReference type="NCBIfam" id="TIGR02864"/>
    </source>
</evidence>
<evidence type="ECO:0000313" key="5">
    <source>
        <dbReference type="Proteomes" id="UP000297014"/>
    </source>
</evidence>
<organism evidence="4 5">
    <name type="scientific">Alkalihalobacillus alcalophilus ATCC 27647 = CGMCC 1.3604</name>
    <dbReference type="NCBI Taxonomy" id="1218173"/>
    <lineage>
        <taxon>Bacteria</taxon>
        <taxon>Bacillati</taxon>
        <taxon>Bacillota</taxon>
        <taxon>Bacilli</taxon>
        <taxon>Bacillales</taxon>
        <taxon>Bacillaceae</taxon>
        <taxon>Alkalihalobacillus</taxon>
    </lineage>
</organism>
<dbReference type="GO" id="GO:0030436">
    <property type="term" value="P:asexual sporulation"/>
    <property type="evidence" value="ECO:0007669"/>
    <property type="project" value="UniProtKB-UniRule"/>
</dbReference>
<comment type="caution">
    <text evidence="4">The sequence shown here is derived from an EMBL/GenBank/DDBJ whole genome shotgun (WGS) entry which is preliminary data.</text>
</comment>
<dbReference type="EMBL" id="JALP01000065">
    <property type="protein sequence ID" value="THG91518.1"/>
    <property type="molecule type" value="Genomic_DNA"/>
</dbReference>
<feature type="region of interest" description="Disordered" evidence="3">
    <location>
        <begin position="1"/>
        <end position="52"/>
    </location>
</feature>
<dbReference type="OrthoDB" id="2692139at2"/>